<dbReference type="STRING" id="320787.CA2015_1483"/>
<evidence type="ECO:0008006" key="3">
    <source>
        <dbReference type="Google" id="ProtNLM"/>
    </source>
</evidence>
<dbReference type="EMBL" id="CP012040">
    <property type="protein sequence ID" value="AKP50921.1"/>
    <property type="molecule type" value="Genomic_DNA"/>
</dbReference>
<dbReference type="Proteomes" id="UP000036520">
    <property type="component" value="Chromosome"/>
</dbReference>
<proteinExistence type="predicted"/>
<gene>
    <name evidence="1" type="ORF">CA2015_1483</name>
</gene>
<sequence>MPRYSLIILVFLLTAYTSCSSLKLNGPEAQAPPPALPKAELSLHLGLEIPLSFVQGKINESLTEKLFKEEGLELGNGLFADVDLKKNGLLSLSATDEGKLLVGLPVFLDGKVRLEKKIFGQKISSAIPFQENLSPQVSFIPQINSDYSFGIEELDILSWGKPLQYDFLGFNIDFEPLVKQKMIGVMEDQLRSGSLKSIDIKSIANDFWSTFGKPRYLDNGLSASYLYTQPEKLAIHDEFTKDQQLILNIGLEGEILRQKERPLATQLSPLPPVTQEKVEGNDFSLTLPIYVGFEEMAAYLDEKLKDSLITVEKQTKLLPQKFSLRHFGERTMITMEFIGKRVGKKDINGTFYLAGKPAYDANSQSIVLENVDFKLVTKSFLANTTNWMKRRKVLKAIQKKAVFPVGDNLEGAKAELLEKSQMKLSLFKLTLQSPEIFIDGIYPSTTGLDIYVRTSAGVNVEWNP</sequence>
<accession>A0A0H4P8W2</accession>
<dbReference type="Pfam" id="PF14356">
    <property type="entry name" value="DUF4403"/>
    <property type="match status" value="1"/>
</dbReference>
<organism evidence="1 2">
    <name type="scientific">Cyclobacterium amurskyense</name>
    <dbReference type="NCBI Taxonomy" id="320787"/>
    <lineage>
        <taxon>Bacteria</taxon>
        <taxon>Pseudomonadati</taxon>
        <taxon>Bacteroidota</taxon>
        <taxon>Cytophagia</taxon>
        <taxon>Cytophagales</taxon>
        <taxon>Cyclobacteriaceae</taxon>
        <taxon>Cyclobacterium</taxon>
    </lineage>
</organism>
<dbReference type="KEGG" id="camu:CA2015_1483"/>
<name>A0A0H4P8W2_9BACT</name>
<evidence type="ECO:0000313" key="1">
    <source>
        <dbReference type="EMBL" id="AKP50921.1"/>
    </source>
</evidence>
<evidence type="ECO:0000313" key="2">
    <source>
        <dbReference type="Proteomes" id="UP000036520"/>
    </source>
</evidence>
<reference evidence="1 2" key="1">
    <citation type="submission" date="2015-07" db="EMBL/GenBank/DDBJ databases">
        <authorList>
            <person name="Kim K.M."/>
        </authorList>
    </citation>
    <scope>NUCLEOTIDE SEQUENCE [LARGE SCALE GENOMIC DNA]</scope>
    <source>
        <strain evidence="1 2">KCTC 12363</strain>
    </source>
</reference>
<dbReference type="RefSeq" id="WP_084011688.1">
    <property type="nucleotide sequence ID" value="NZ_CP012040.1"/>
</dbReference>
<dbReference type="OrthoDB" id="617059at2"/>
<protein>
    <recommendedName>
        <fullName evidence="3">DUF4403 family protein</fullName>
    </recommendedName>
</protein>
<keyword evidence="2" id="KW-1185">Reference proteome</keyword>
<dbReference type="AlphaFoldDB" id="A0A0H4P8W2"/>
<dbReference type="InterPro" id="IPR025515">
    <property type="entry name" value="DUF4403"/>
</dbReference>